<keyword evidence="3" id="KW-0808">Transferase</keyword>
<dbReference type="PANTHER" id="PTHR45947">
    <property type="entry name" value="SULFOQUINOVOSYL TRANSFERASE SQD2"/>
    <property type="match status" value="1"/>
</dbReference>
<feature type="domain" description="Glycosyltransferase subfamily 4-like N-terminal" evidence="2">
    <location>
        <begin position="21"/>
        <end position="188"/>
    </location>
</feature>
<dbReference type="InterPro" id="IPR001296">
    <property type="entry name" value="Glyco_trans_1"/>
</dbReference>
<dbReference type="EC" id="2.4.1.337" evidence="3"/>
<dbReference type="InterPro" id="IPR050194">
    <property type="entry name" value="Glycosyltransferase_grp1"/>
</dbReference>
<sequence length="391" mass="44666">MVHMMSITTGLFNDGYVPIMDGVTITVKNYAFWLEKMLGPAYVVTPYIPNYEDSDPFKVIRFLSVPTIVRPPYRLGLPDLDLRLKLVLKNRDFDIVHAHTPFTAGVFARRVAKEKGIPMVATFHSKYRDDLQRAIAIKPIVDDQIKRIVDFYYSVNHVWVPQESVAKTLREYGYKGPYDVVENGIDMEAVPDISAHWKRGAEHLNLPAGVPVGLYVGQHVLEKNLEFLINALPVVMRALPEFRMVFVGGGYAKPQLQAWARELGIIDRVIFHDVVFDRELLQCIYARGDIFLFPSLYDNAPLVVREAAAFKTPAVLIKGCTAAEVIKDGENGYLCENDREAFAQRIVQALGDEEKHRKIAENAQRTLCRTWKDVVSEVKDRYLKILDRWER</sequence>
<evidence type="ECO:0000259" key="2">
    <source>
        <dbReference type="Pfam" id="PF13439"/>
    </source>
</evidence>
<dbReference type="PANTHER" id="PTHR45947:SF3">
    <property type="entry name" value="SULFOQUINOVOSYL TRANSFERASE SQD2"/>
    <property type="match status" value="1"/>
</dbReference>
<reference evidence="3" key="1">
    <citation type="submission" date="2019-08" db="EMBL/GenBank/DDBJ databases">
        <authorList>
            <person name="Kucharzyk K."/>
            <person name="Murdoch R.W."/>
            <person name="Higgins S."/>
            <person name="Loffler F."/>
        </authorList>
    </citation>
    <scope>NUCLEOTIDE SEQUENCE</scope>
</reference>
<dbReference type="GO" id="GO:0047228">
    <property type="term" value="F:1,2-diacylglycerol 3-glucosyltransferase activity"/>
    <property type="evidence" value="ECO:0007669"/>
    <property type="project" value="UniProtKB-EC"/>
</dbReference>
<gene>
    <name evidence="3" type="ORF">SDC9_05337</name>
</gene>
<proteinExistence type="predicted"/>
<comment type="caution">
    <text evidence="3">The sequence shown here is derived from an EMBL/GenBank/DDBJ whole genome shotgun (WGS) entry which is preliminary data.</text>
</comment>
<dbReference type="AlphaFoldDB" id="A0A644T0V4"/>
<keyword evidence="3" id="KW-0328">Glycosyltransferase</keyword>
<evidence type="ECO:0000259" key="1">
    <source>
        <dbReference type="Pfam" id="PF00534"/>
    </source>
</evidence>
<evidence type="ECO:0000313" key="3">
    <source>
        <dbReference type="EMBL" id="MPL59782.1"/>
    </source>
</evidence>
<dbReference type="Pfam" id="PF13439">
    <property type="entry name" value="Glyco_transf_4"/>
    <property type="match status" value="1"/>
</dbReference>
<dbReference type="InterPro" id="IPR028098">
    <property type="entry name" value="Glyco_trans_4-like_N"/>
</dbReference>
<dbReference type="EMBL" id="VSSQ01000010">
    <property type="protein sequence ID" value="MPL59782.1"/>
    <property type="molecule type" value="Genomic_DNA"/>
</dbReference>
<dbReference type="Gene3D" id="3.40.50.2000">
    <property type="entry name" value="Glycogen Phosphorylase B"/>
    <property type="match status" value="2"/>
</dbReference>
<dbReference type="SUPFAM" id="SSF53756">
    <property type="entry name" value="UDP-Glycosyltransferase/glycogen phosphorylase"/>
    <property type="match status" value="1"/>
</dbReference>
<accession>A0A644T0V4</accession>
<name>A0A644T0V4_9ZZZZ</name>
<organism evidence="3">
    <name type="scientific">bioreactor metagenome</name>
    <dbReference type="NCBI Taxonomy" id="1076179"/>
    <lineage>
        <taxon>unclassified sequences</taxon>
        <taxon>metagenomes</taxon>
        <taxon>ecological metagenomes</taxon>
    </lineage>
</organism>
<protein>
    <submittedName>
        <fullName evidence="3">Alpha-monoglucosyldiacylglycerol synthase</fullName>
        <ecNumber evidence="3">2.4.1.337</ecNumber>
    </submittedName>
</protein>
<dbReference type="Pfam" id="PF00534">
    <property type="entry name" value="Glycos_transf_1"/>
    <property type="match status" value="1"/>
</dbReference>
<feature type="domain" description="Glycosyl transferase family 1" evidence="1">
    <location>
        <begin position="205"/>
        <end position="365"/>
    </location>
</feature>